<proteinExistence type="predicted"/>
<keyword evidence="1 4" id="KW-0238">DNA-binding</keyword>
<keyword evidence="2 4" id="KW-0371">Homeobox</keyword>
<dbReference type="PANTHER" id="PTHR11636">
    <property type="entry name" value="POU DOMAIN"/>
    <property type="match status" value="1"/>
</dbReference>
<dbReference type="SMART" id="SM00389">
    <property type="entry name" value="HOX"/>
    <property type="match status" value="1"/>
</dbReference>
<evidence type="ECO:0000313" key="10">
    <source>
        <dbReference type="WBParaSite" id="SSLN_0001854401-mRNA-1"/>
    </source>
</evidence>
<protein>
    <submittedName>
        <fullName evidence="10">Homeobox domain-containing protein</fullName>
    </submittedName>
</protein>
<organism evidence="10">
    <name type="scientific">Schistocephalus solidus</name>
    <name type="common">Tapeworm</name>
    <dbReference type="NCBI Taxonomy" id="70667"/>
    <lineage>
        <taxon>Eukaryota</taxon>
        <taxon>Metazoa</taxon>
        <taxon>Spiralia</taxon>
        <taxon>Lophotrochozoa</taxon>
        <taxon>Platyhelminthes</taxon>
        <taxon>Cestoda</taxon>
        <taxon>Eucestoda</taxon>
        <taxon>Diphyllobothriidea</taxon>
        <taxon>Diphyllobothriidae</taxon>
        <taxon>Schistocephalus</taxon>
    </lineage>
</organism>
<evidence type="ECO:0000259" key="7">
    <source>
        <dbReference type="PROSITE" id="PS50071"/>
    </source>
</evidence>
<feature type="domain" description="Homeobox" evidence="7">
    <location>
        <begin position="337"/>
        <end position="397"/>
    </location>
</feature>
<evidence type="ECO:0000256" key="1">
    <source>
        <dbReference type="ARBA" id="ARBA00023125"/>
    </source>
</evidence>
<gene>
    <name evidence="8" type="ORF">SSLN_LOCUS17869</name>
</gene>
<dbReference type="STRING" id="70667.A0A183TN21"/>
<dbReference type="Gene3D" id="1.10.10.60">
    <property type="entry name" value="Homeodomain-like"/>
    <property type="match status" value="1"/>
</dbReference>
<feature type="region of interest" description="Disordered" evidence="6">
    <location>
        <begin position="393"/>
        <end position="413"/>
    </location>
</feature>
<evidence type="ECO:0000256" key="3">
    <source>
        <dbReference type="ARBA" id="ARBA00023242"/>
    </source>
</evidence>
<evidence type="ECO:0000256" key="5">
    <source>
        <dbReference type="RuleBase" id="RU000682"/>
    </source>
</evidence>
<evidence type="ECO:0000313" key="8">
    <source>
        <dbReference type="EMBL" id="VDM04255.1"/>
    </source>
</evidence>
<dbReference type="WBParaSite" id="SSLN_0001854401-mRNA-1">
    <property type="protein sequence ID" value="SSLN_0001854401-mRNA-1"/>
    <property type="gene ID" value="SSLN_0001854401"/>
</dbReference>
<evidence type="ECO:0000256" key="2">
    <source>
        <dbReference type="ARBA" id="ARBA00023155"/>
    </source>
</evidence>
<evidence type="ECO:0000256" key="6">
    <source>
        <dbReference type="SAM" id="MobiDB-lite"/>
    </source>
</evidence>
<evidence type="ECO:0000313" key="9">
    <source>
        <dbReference type="Proteomes" id="UP000275846"/>
    </source>
</evidence>
<feature type="DNA-binding region" description="Homeobox" evidence="4">
    <location>
        <begin position="339"/>
        <end position="398"/>
    </location>
</feature>
<dbReference type="InterPro" id="IPR050255">
    <property type="entry name" value="POU_domain_TF"/>
</dbReference>
<keyword evidence="3 4" id="KW-0539">Nucleus</keyword>
<dbReference type="GO" id="GO:0000981">
    <property type="term" value="F:DNA-binding transcription factor activity, RNA polymerase II-specific"/>
    <property type="evidence" value="ECO:0007669"/>
    <property type="project" value="TreeGrafter"/>
</dbReference>
<feature type="compositionally biased region" description="Polar residues" evidence="6">
    <location>
        <begin position="315"/>
        <end position="325"/>
    </location>
</feature>
<dbReference type="AlphaFoldDB" id="A0A183TN21"/>
<dbReference type="InterPro" id="IPR009057">
    <property type="entry name" value="Homeodomain-like_sf"/>
</dbReference>
<sequence length="413" mass="45328">MNTRLATTDSALDLSVLSDASPPYSLPPPPAPHPTIVSQLAPDVLALPASVITLPGSDKVPFHISASGMQPLSSSARHVYLGHLVLANFTTERVNGSLVFKQSPLTLDQRARASGGDQSSLCVEGHNLSELVAFAERLRHFRRKMALSQSQLCQQLSSCFPDQLRFSQSFICRYGFGKLGSGPLHIYIVLLAVEVPSVHPCRSAPLLSRFEKMHVTLRTALNSQPYLRRWLERAELQAGSALYVASNRKAVGKSRCSADARLGPSPSTPFAAVDGSSCTSFAEASLLDLRDHQNRGLGVSHSMSAADCEVRPVDPQQQPTPNSNIGELEDVSSLPVRRRRKTRTFFSIDAVRRLNAYFDRNPIPRGAELTKLASELGYERESVRTWFCNRRQLETSPSKRPKKQTALLSASSR</sequence>
<dbReference type="EMBL" id="UYSU01043235">
    <property type="protein sequence ID" value="VDM04255.1"/>
    <property type="molecule type" value="Genomic_DNA"/>
</dbReference>
<dbReference type="Proteomes" id="UP000275846">
    <property type="component" value="Unassembled WGS sequence"/>
</dbReference>
<dbReference type="Gene3D" id="1.10.260.40">
    <property type="entry name" value="lambda repressor-like DNA-binding domains"/>
    <property type="match status" value="1"/>
</dbReference>
<dbReference type="InterPro" id="IPR001356">
    <property type="entry name" value="HD"/>
</dbReference>
<keyword evidence="9" id="KW-1185">Reference proteome</keyword>
<evidence type="ECO:0000256" key="4">
    <source>
        <dbReference type="PROSITE-ProRule" id="PRU00108"/>
    </source>
</evidence>
<comment type="subcellular location">
    <subcellularLocation>
        <location evidence="4 5">Nucleus</location>
    </subcellularLocation>
</comment>
<accession>A0A183TN21</accession>
<dbReference type="OrthoDB" id="10066259at2759"/>
<dbReference type="CDD" id="cd00086">
    <property type="entry name" value="homeodomain"/>
    <property type="match status" value="1"/>
</dbReference>
<dbReference type="PANTHER" id="PTHR11636:SF5">
    <property type="entry name" value="POU DOMAIN MOTIF 3, ISOFORM F"/>
    <property type="match status" value="1"/>
</dbReference>
<dbReference type="GO" id="GO:0000978">
    <property type="term" value="F:RNA polymerase II cis-regulatory region sequence-specific DNA binding"/>
    <property type="evidence" value="ECO:0007669"/>
    <property type="project" value="TreeGrafter"/>
</dbReference>
<dbReference type="Pfam" id="PF00046">
    <property type="entry name" value="Homeodomain"/>
    <property type="match status" value="1"/>
</dbReference>
<reference evidence="10" key="1">
    <citation type="submission" date="2016-06" db="UniProtKB">
        <authorList>
            <consortium name="WormBaseParasite"/>
        </authorList>
    </citation>
    <scope>IDENTIFICATION</scope>
</reference>
<dbReference type="InterPro" id="IPR010982">
    <property type="entry name" value="Lambda_DNA-bd_dom_sf"/>
</dbReference>
<name>A0A183TN21_SCHSO</name>
<dbReference type="GO" id="GO:0005634">
    <property type="term" value="C:nucleus"/>
    <property type="evidence" value="ECO:0007669"/>
    <property type="project" value="UniProtKB-SubCell"/>
</dbReference>
<reference evidence="8 9" key="2">
    <citation type="submission" date="2018-11" db="EMBL/GenBank/DDBJ databases">
        <authorList>
            <consortium name="Pathogen Informatics"/>
        </authorList>
    </citation>
    <scope>NUCLEOTIDE SEQUENCE [LARGE SCALE GENOMIC DNA]</scope>
    <source>
        <strain evidence="8 9">NST_G2</strain>
    </source>
</reference>
<dbReference type="SUPFAM" id="SSF46689">
    <property type="entry name" value="Homeodomain-like"/>
    <property type="match status" value="1"/>
</dbReference>
<feature type="region of interest" description="Disordered" evidence="6">
    <location>
        <begin position="312"/>
        <end position="332"/>
    </location>
</feature>
<dbReference type="PROSITE" id="PS50071">
    <property type="entry name" value="HOMEOBOX_2"/>
    <property type="match status" value="1"/>
</dbReference>